<dbReference type="AlphaFoldDB" id="A0A9W8YRJ2"/>
<dbReference type="EMBL" id="JAPEVB010000004">
    <property type="protein sequence ID" value="KAJ4388785.1"/>
    <property type="molecule type" value="Genomic_DNA"/>
</dbReference>
<dbReference type="Proteomes" id="UP001140453">
    <property type="component" value="Unassembled WGS sequence"/>
</dbReference>
<evidence type="ECO:0000313" key="1">
    <source>
        <dbReference type="EMBL" id="KAJ4388785.1"/>
    </source>
</evidence>
<protein>
    <submittedName>
        <fullName evidence="1">Uncharacterized protein</fullName>
    </submittedName>
</protein>
<sequence>MTVPKNVLVQFPSAWVPFKEFAANKEDFIGFEAFVQGNTINGVPRVAQIQIWEFFTGLAFGFVESVDFADGSMKIENGPNLRINDPNGVFSVGNPAVPVDGSGRPISPLMTADDQSPSITAYSGFPMCIPRNDTDPLCALSQRPFAGPGIFTAPDPLVAAPFQAGDYIQYLGYRRGNEVIAYSIVAQNVQINTLGDVAYVRMELALLGISNPSTNVEIAESRFIGYTSNNRATAVLYARDINPCTGVVTNRILAAVPLRGGANEQNKFIYQADLLSRYTREYYVELEVDGIVTTFNTKNGFRAGTYITPVTEWVQGEQNIPGTQPPAMDFSNMAFLTRGVGPDADGNIWGPLDPFPQTGVLAVSPC</sequence>
<name>A0A9W8YRJ2_9PEZI</name>
<dbReference type="OrthoDB" id="2129641at2759"/>
<evidence type="ECO:0000313" key="2">
    <source>
        <dbReference type="Proteomes" id="UP001140453"/>
    </source>
</evidence>
<gene>
    <name evidence="1" type="ORF">N0V93_006245</name>
</gene>
<proteinExistence type="predicted"/>
<comment type="caution">
    <text evidence="1">The sequence shown here is derived from an EMBL/GenBank/DDBJ whole genome shotgun (WGS) entry which is preliminary data.</text>
</comment>
<accession>A0A9W8YRJ2</accession>
<keyword evidence="2" id="KW-1185">Reference proteome</keyword>
<organism evidence="1 2">
    <name type="scientific">Gnomoniopsis smithogilvyi</name>
    <dbReference type="NCBI Taxonomy" id="1191159"/>
    <lineage>
        <taxon>Eukaryota</taxon>
        <taxon>Fungi</taxon>
        <taxon>Dikarya</taxon>
        <taxon>Ascomycota</taxon>
        <taxon>Pezizomycotina</taxon>
        <taxon>Sordariomycetes</taxon>
        <taxon>Sordariomycetidae</taxon>
        <taxon>Diaporthales</taxon>
        <taxon>Gnomoniaceae</taxon>
        <taxon>Gnomoniopsis</taxon>
    </lineage>
</organism>
<reference evidence="1" key="1">
    <citation type="submission" date="2022-10" db="EMBL/GenBank/DDBJ databases">
        <title>Tapping the CABI collections for fungal endophytes: first genome assemblies for Collariella, Neodidymelliopsis, Ascochyta clinopodiicola, Didymella pomorum, Didymosphaeria variabile, Neocosmospora piperis and Neocucurbitaria cava.</title>
        <authorList>
            <person name="Hill R."/>
        </authorList>
    </citation>
    <scope>NUCLEOTIDE SEQUENCE</scope>
    <source>
        <strain evidence="1">IMI 355082</strain>
    </source>
</reference>